<organism evidence="15 16">
    <name type="scientific">Camelus bactrianus</name>
    <name type="common">Bactrian camel</name>
    <dbReference type="NCBI Taxonomy" id="9837"/>
    <lineage>
        <taxon>Eukaryota</taxon>
        <taxon>Metazoa</taxon>
        <taxon>Chordata</taxon>
        <taxon>Craniata</taxon>
        <taxon>Vertebrata</taxon>
        <taxon>Euteleostomi</taxon>
        <taxon>Mammalia</taxon>
        <taxon>Eutheria</taxon>
        <taxon>Laurasiatheria</taxon>
        <taxon>Artiodactyla</taxon>
        <taxon>Tylopoda</taxon>
        <taxon>Camelidae</taxon>
        <taxon>Camelus</taxon>
    </lineage>
</organism>
<keyword evidence="10 13" id="KW-0675">Receptor</keyword>
<keyword evidence="12 13" id="KW-0807">Transducer</keyword>
<dbReference type="Gene3D" id="1.20.1070.10">
    <property type="entry name" value="Rhodopsin 7-helix transmembrane proteins"/>
    <property type="match status" value="1"/>
</dbReference>
<dbReference type="InterPro" id="IPR050516">
    <property type="entry name" value="Olfactory_GPCR"/>
</dbReference>
<dbReference type="PANTHER" id="PTHR26452">
    <property type="entry name" value="OLFACTORY RECEPTOR"/>
    <property type="match status" value="1"/>
</dbReference>
<comment type="function">
    <text evidence="1">Putative odorant or sperm cell receptor.</text>
</comment>
<evidence type="ECO:0000256" key="6">
    <source>
        <dbReference type="ARBA" id="ARBA00022725"/>
    </source>
</evidence>
<keyword evidence="4 14" id="KW-1003">Cell membrane</keyword>
<evidence type="ECO:0000256" key="14">
    <source>
        <dbReference type="RuleBase" id="RU363047"/>
    </source>
</evidence>
<evidence type="ECO:0000313" key="15">
    <source>
        <dbReference type="Proteomes" id="UP001732780"/>
    </source>
</evidence>
<dbReference type="Pfam" id="PF13853">
    <property type="entry name" value="7tm_4"/>
    <property type="match status" value="1"/>
</dbReference>
<keyword evidence="7 14" id="KW-1133">Transmembrane helix</keyword>
<evidence type="ECO:0000256" key="4">
    <source>
        <dbReference type="ARBA" id="ARBA00022475"/>
    </source>
</evidence>
<dbReference type="GO" id="GO:0004930">
    <property type="term" value="F:G protein-coupled receptor activity"/>
    <property type="evidence" value="ECO:0007669"/>
    <property type="project" value="UniProtKB-KW"/>
</dbReference>
<comment type="similarity">
    <text evidence="3 13">Belongs to the G-protein coupled receptor 1 family.</text>
</comment>
<dbReference type="PRINTS" id="PR00237">
    <property type="entry name" value="GPCRRHODOPSN"/>
</dbReference>
<dbReference type="FunFam" id="1.20.1070.10:FF:000003">
    <property type="entry name" value="Olfactory receptor"/>
    <property type="match status" value="1"/>
</dbReference>
<keyword evidence="5 13" id="KW-0812">Transmembrane</keyword>
<dbReference type="GO" id="GO:0004984">
    <property type="term" value="F:olfactory receptor activity"/>
    <property type="evidence" value="ECO:0007669"/>
    <property type="project" value="InterPro"/>
</dbReference>
<dbReference type="KEGG" id="cbai:105070166"/>
<accession>A0A9W3ERW0</accession>
<dbReference type="FunFam" id="1.10.1220.70:FF:000001">
    <property type="entry name" value="Olfactory receptor"/>
    <property type="match status" value="1"/>
</dbReference>
<proteinExistence type="inferred from homology"/>
<dbReference type="SUPFAM" id="SSF81321">
    <property type="entry name" value="Family A G protein-coupled receptor-like"/>
    <property type="match status" value="1"/>
</dbReference>
<evidence type="ECO:0000313" key="16">
    <source>
        <dbReference type="RefSeq" id="XP_010954784.3"/>
    </source>
</evidence>
<dbReference type="PROSITE" id="PS50262">
    <property type="entry name" value="G_PROTEIN_RECEP_F1_2"/>
    <property type="match status" value="1"/>
</dbReference>
<name>A0A9W3ERW0_CAMBA</name>
<keyword evidence="8 13" id="KW-0297">G-protein coupled receptor</keyword>
<keyword evidence="6 14" id="KW-0552">Olfaction</keyword>
<evidence type="ECO:0000256" key="10">
    <source>
        <dbReference type="ARBA" id="ARBA00023170"/>
    </source>
</evidence>
<dbReference type="RefSeq" id="XP_010954784.3">
    <property type="nucleotide sequence ID" value="XM_010956482.3"/>
</dbReference>
<dbReference type="InterPro" id="IPR017452">
    <property type="entry name" value="GPCR_Rhodpsn_7TM"/>
</dbReference>
<keyword evidence="15" id="KW-1185">Reference proteome</keyword>
<evidence type="ECO:0000256" key="3">
    <source>
        <dbReference type="ARBA" id="ARBA00010663"/>
    </source>
</evidence>
<evidence type="ECO:0000256" key="9">
    <source>
        <dbReference type="ARBA" id="ARBA00023136"/>
    </source>
</evidence>
<evidence type="ECO:0000256" key="12">
    <source>
        <dbReference type="ARBA" id="ARBA00023224"/>
    </source>
</evidence>
<dbReference type="PROSITE" id="PS00237">
    <property type="entry name" value="G_PROTEIN_RECEP_F1_1"/>
    <property type="match status" value="1"/>
</dbReference>
<keyword evidence="14" id="KW-0716">Sensory transduction</keyword>
<comment type="subcellular location">
    <subcellularLocation>
        <location evidence="2 14">Cell membrane</location>
        <topology evidence="2 14">Multi-pass membrane protein</topology>
    </subcellularLocation>
</comment>
<dbReference type="Proteomes" id="UP001732780">
    <property type="component" value="Chromosome 10"/>
</dbReference>
<evidence type="ECO:0000256" key="7">
    <source>
        <dbReference type="ARBA" id="ARBA00022989"/>
    </source>
</evidence>
<dbReference type="GO" id="GO:0005886">
    <property type="term" value="C:plasma membrane"/>
    <property type="evidence" value="ECO:0007669"/>
    <property type="project" value="UniProtKB-SubCell"/>
</dbReference>
<dbReference type="AlphaFoldDB" id="A0A9W3ERW0"/>
<evidence type="ECO:0000256" key="2">
    <source>
        <dbReference type="ARBA" id="ARBA00004651"/>
    </source>
</evidence>
<gene>
    <name evidence="16" type="primary">LOC105070166</name>
</gene>
<sequence>MAWNCYKRDVAASSISVARLDGWHHLVGRQADHTLWWDHSLEINQASGIQRDLMEEQRFHLSQNKALLRENHDTRSMEVSRNHTSVAMFVLLGLSDEKRLQLILFSIFLGIYLVTLIWNLGLIILIKMDSHLHTLMYFFFSFLSFIDISYSSSVSPRILSDFLKVEKKISFIACATQYFVGCWMGLSECCLLAVMACDRYVAIGSPLQYSAIMSPGLCQKMIAGAFGSGFLGSLVVTISCFHLYYCGPNLIQHFFCDVPQIISLSCSNPFTSQMMLSLVSIIFGFCSLLVIILSYGFVAVSILKISSIKGSAKAFSTCASHLAIVTLFFGTGLSVYLLPSSSHLKKEDKVLSVFYVILIPMLNPLIYSLRNKEIKEALKTMIKKATHLSLYQ</sequence>
<reference evidence="16" key="1">
    <citation type="submission" date="2025-08" db="UniProtKB">
        <authorList>
            <consortium name="RefSeq"/>
        </authorList>
    </citation>
    <scope>IDENTIFICATION</scope>
    <source>
        <tissue evidence="16">Blood</tissue>
    </source>
</reference>
<dbReference type="CDD" id="cd15417">
    <property type="entry name" value="7tmA_OR5A1-like"/>
    <property type="match status" value="1"/>
</dbReference>
<dbReference type="InterPro" id="IPR000276">
    <property type="entry name" value="GPCR_Rhodpsn"/>
</dbReference>
<evidence type="ECO:0000256" key="13">
    <source>
        <dbReference type="RuleBase" id="RU000688"/>
    </source>
</evidence>
<evidence type="ECO:0000256" key="8">
    <source>
        <dbReference type="ARBA" id="ARBA00023040"/>
    </source>
</evidence>
<keyword evidence="11" id="KW-0325">Glycoprotein</keyword>
<keyword evidence="9 14" id="KW-0472">Membrane</keyword>
<protein>
    <recommendedName>
        <fullName evidence="14">Olfactory receptor</fullName>
    </recommendedName>
</protein>
<evidence type="ECO:0000256" key="11">
    <source>
        <dbReference type="ARBA" id="ARBA00023180"/>
    </source>
</evidence>
<evidence type="ECO:0000256" key="1">
    <source>
        <dbReference type="ARBA" id="ARBA00003929"/>
    </source>
</evidence>
<dbReference type="PRINTS" id="PR00245">
    <property type="entry name" value="OLFACTORYR"/>
</dbReference>
<evidence type="ECO:0000256" key="5">
    <source>
        <dbReference type="ARBA" id="ARBA00022692"/>
    </source>
</evidence>
<dbReference type="InterPro" id="IPR000725">
    <property type="entry name" value="Olfact_rcpt"/>
</dbReference>